<dbReference type="InterPro" id="IPR056823">
    <property type="entry name" value="TEN-like_YD-shell"/>
</dbReference>
<evidence type="ECO:0000313" key="4">
    <source>
        <dbReference type="Proteomes" id="UP000663844"/>
    </source>
</evidence>
<feature type="non-terminal residue" evidence="3">
    <location>
        <position position="1"/>
    </location>
</feature>
<name>A0A820SC43_9BILA</name>
<evidence type="ECO:0000313" key="3">
    <source>
        <dbReference type="EMBL" id="CAF4448056.1"/>
    </source>
</evidence>
<evidence type="ECO:0000259" key="2">
    <source>
        <dbReference type="Pfam" id="PF25023"/>
    </source>
</evidence>
<proteinExistence type="predicted"/>
<evidence type="ECO:0000256" key="1">
    <source>
        <dbReference type="ARBA" id="ARBA00022737"/>
    </source>
</evidence>
<sequence length="54" mass="6315">EIIFNFTYDSPQNAYGKLESINYRNGKSLLLKYDYGMRINDIIQMPIGNKLKVN</sequence>
<dbReference type="Pfam" id="PF25023">
    <property type="entry name" value="TEN_YD-shell"/>
    <property type="match status" value="1"/>
</dbReference>
<comment type="caution">
    <text evidence="3">The sequence shown here is derived from an EMBL/GenBank/DDBJ whole genome shotgun (WGS) entry which is preliminary data.</text>
</comment>
<keyword evidence="1" id="KW-0677">Repeat</keyword>
<feature type="domain" description="Teneurin-like YD-shell" evidence="2">
    <location>
        <begin position="3"/>
        <end position="53"/>
    </location>
</feature>
<dbReference type="EMBL" id="CAJOAZ010032507">
    <property type="protein sequence ID" value="CAF4448056.1"/>
    <property type="molecule type" value="Genomic_DNA"/>
</dbReference>
<gene>
    <name evidence="3" type="ORF">OXD698_LOCUS54223</name>
</gene>
<dbReference type="Proteomes" id="UP000663844">
    <property type="component" value="Unassembled WGS sequence"/>
</dbReference>
<dbReference type="AlphaFoldDB" id="A0A820SC43"/>
<reference evidence="3" key="1">
    <citation type="submission" date="2021-02" db="EMBL/GenBank/DDBJ databases">
        <authorList>
            <person name="Nowell W R."/>
        </authorList>
    </citation>
    <scope>NUCLEOTIDE SEQUENCE</scope>
</reference>
<organism evidence="3 4">
    <name type="scientific">Adineta steineri</name>
    <dbReference type="NCBI Taxonomy" id="433720"/>
    <lineage>
        <taxon>Eukaryota</taxon>
        <taxon>Metazoa</taxon>
        <taxon>Spiralia</taxon>
        <taxon>Gnathifera</taxon>
        <taxon>Rotifera</taxon>
        <taxon>Eurotatoria</taxon>
        <taxon>Bdelloidea</taxon>
        <taxon>Adinetida</taxon>
        <taxon>Adinetidae</taxon>
        <taxon>Adineta</taxon>
    </lineage>
</organism>
<accession>A0A820SC43</accession>
<protein>
    <recommendedName>
        <fullName evidence="2">Teneurin-like YD-shell domain-containing protein</fullName>
    </recommendedName>
</protein>